<feature type="region of interest" description="Disordered" evidence="1">
    <location>
        <begin position="126"/>
        <end position="174"/>
    </location>
</feature>
<keyword evidence="4" id="KW-1185">Reference proteome</keyword>
<evidence type="ECO:0000313" key="3">
    <source>
        <dbReference type="EMBL" id="KAF6405114.1"/>
    </source>
</evidence>
<gene>
    <name evidence="3" type="ORF">HJG63_009424</name>
</gene>
<reference evidence="3 4" key="1">
    <citation type="journal article" date="2020" name="Nature">
        <title>Six reference-quality genomes reveal evolution of bat adaptations.</title>
        <authorList>
            <person name="Jebb D."/>
            <person name="Huang Z."/>
            <person name="Pippel M."/>
            <person name="Hughes G.M."/>
            <person name="Lavrichenko K."/>
            <person name="Devanna P."/>
            <person name="Winkler S."/>
            <person name="Jermiin L.S."/>
            <person name="Skirmuntt E.C."/>
            <person name="Katzourakis A."/>
            <person name="Burkitt-Gray L."/>
            <person name="Ray D.A."/>
            <person name="Sullivan K.A.M."/>
            <person name="Roscito J.G."/>
            <person name="Kirilenko B.M."/>
            <person name="Davalos L.M."/>
            <person name="Corthals A.P."/>
            <person name="Power M.L."/>
            <person name="Jones G."/>
            <person name="Ransome R.D."/>
            <person name="Dechmann D.K.N."/>
            <person name="Locatelli A.G."/>
            <person name="Puechmaille S.J."/>
            <person name="Fedrigo O."/>
            <person name="Jarvis E.D."/>
            <person name="Hiller M."/>
            <person name="Vernes S.C."/>
            <person name="Myers E.W."/>
            <person name="Teeling E.C."/>
        </authorList>
    </citation>
    <scope>NUCLEOTIDE SEQUENCE [LARGE SCALE GENOMIC DNA]</scope>
    <source>
        <strain evidence="3">MRouAeg1</strain>
        <tissue evidence="3">Muscle</tissue>
    </source>
</reference>
<dbReference type="EMBL" id="JACASE010000015">
    <property type="protein sequence ID" value="KAF6405114.1"/>
    <property type="molecule type" value="Genomic_DNA"/>
</dbReference>
<keyword evidence="2" id="KW-0732">Signal</keyword>
<evidence type="ECO:0000256" key="2">
    <source>
        <dbReference type="SAM" id="SignalP"/>
    </source>
</evidence>
<comment type="caution">
    <text evidence="3">The sequence shown here is derived from an EMBL/GenBank/DDBJ whole genome shotgun (WGS) entry which is preliminary data.</text>
</comment>
<feature type="signal peptide" evidence="2">
    <location>
        <begin position="1"/>
        <end position="31"/>
    </location>
</feature>
<evidence type="ECO:0000313" key="4">
    <source>
        <dbReference type="Proteomes" id="UP000593571"/>
    </source>
</evidence>
<proteinExistence type="predicted"/>
<organism evidence="3 4">
    <name type="scientific">Rousettus aegyptiacus</name>
    <name type="common">Egyptian fruit bat</name>
    <name type="synonym">Pteropus aegyptiacus</name>
    <dbReference type="NCBI Taxonomy" id="9407"/>
    <lineage>
        <taxon>Eukaryota</taxon>
        <taxon>Metazoa</taxon>
        <taxon>Chordata</taxon>
        <taxon>Craniata</taxon>
        <taxon>Vertebrata</taxon>
        <taxon>Euteleostomi</taxon>
        <taxon>Mammalia</taxon>
        <taxon>Eutheria</taxon>
        <taxon>Laurasiatheria</taxon>
        <taxon>Chiroptera</taxon>
        <taxon>Yinpterochiroptera</taxon>
        <taxon>Pteropodoidea</taxon>
        <taxon>Pteropodidae</taxon>
        <taxon>Rousettinae</taxon>
        <taxon>Rousettus</taxon>
    </lineage>
</organism>
<name>A0A7J8C2M9_ROUAE</name>
<protein>
    <submittedName>
        <fullName evidence="3">Uncharacterized protein</fullName>
    </submittedName>
</protein>
<feature type="chain" id="PRO_5029731814" evidence="2">
    <location>
        <begin position="32"/>
        <end position="174"/>
    </location>
</feature>
<dbReference type="AlphaFoldDB" id="A0A7J8C2M9"/>
<accession>A0A7J8C2M9</accession>
<feature type="compositionally biased region" description="Basic residues" evidence="1">
    <location>
        <begin position="134"/>
        <end position="143"/>
    </location>
</feature>
<sequence length="174" mass="19964">MTEKQTSASFKRLCFLVFFLKSSFTCYPTNASQEREWHPERPGIVKGEANSIWGIMKSLVWWPPHGDPKAQVPMRVRWARRGSLGLRAPARQTWDRKRSPLGTWELKNVLMSPKTPSLDQLAPEAMQHGEVWKRGKGKGKGRKGGREEERKEGREEEQHAFQSQKPGLLNLLGM</sequence>
<feature type="compositionally biased region" description="Basic and acidic residues" evidence="1">
    <location>
        <begin position="144"/>
        <end position="159"/>
    </location>
</feature>
<dbReference type="Proteomes" id="UP000593571">
    <property type="component" value="Unassembled WGS sequence"/>
</dbReference>
<evidence type="ECO:0000256" key="1">
    <source>
        <dbReference type="SAM" id="MobiDB-lite"/>
    </source>
</evidence>